<reference evidence="10" key="1">
    <citation type="journal article" date="2015" name="Genome Announc.">
        <title>Draft genome sequence of Talaromyces cellulolyticus strain Y-94, a source of lignocellulosic biomass-degrading enzymes.</title>
        <authorList>
            <person name="Fujii T."/>
            <person name="Koike H."/>
            <person name="Sawayama S."/>
            <person name="Yano S."/>
            <person name="Inoue H."/>
        </authorList>
    </citation>
    <scope>NUCLEOTIDE SEQUENCE [LARGE SCALE GENOMIC DNA]</scope>
    <source>
        <strain evidence="10">Y-94</strain>
    </source>
</reference>
<evidence type="ECO:0000256" key="5">
    <source>
        <dbReference type="ARBA" id="ARBA00023242"/>
    </source>
</evidence>
<protein>
    <submittedName>
        <fullName evidence="9">C6 transcription factor</fullName>
    </submittedName>
</protein>
<evidence type="ECO:0000256" key="3">
    <source>
        <dbReference type="ARBA" id="ARBA00023125"/>
    </source>
</evidence>
<proteinExistence type="predicted"/>
<dbReference type="CDD" id="cd00067">
    <property type="entry name" value="GAL4"/>
    <property type="match status" value="1"/>
</dbReference>
<keyword evidence="10" id="KW-1185">Reference proteome</keyword>
<dbReference type="PROSITE" id="PS00463">
    <property type="entry name" value="ZN2_CY6_FUNGAL_1"/>
    <property type="match status" value="1"/>
</dbReference>
<feature type="coiled-coil region" evidence="6">
    <location>
        <begin position="64"/>
        <end position="98"/>
    </location>
</feature>
<feature type="compositionally biased region" description="Polar residues" evidence="7">
    <location>
        <begin position="1"/>
        <end position="19"/>
    </location>
</feature>
<comment type="caution">
    <text evidence="9">The sequence shown here is derived from an EMBL/GenBank/DDBJ whole genome shotgun (WGS) entry which is preliminary data.</text>
</comment>
<keyword evidence="6" id="KW-0175">Coiled coil</keyword>
<keyword evidence="3" id="KW-0238">DNA-binding</keyword>
<evidence type="ECO:0000259" key="8">
    <source>
        <dbReference type="PROSITE" id="PS50048"/>
    </source>
</evidence>
<keyword evidence="5" id="KW-0539">Nucleus</keyword>
<dbReference type="Gene3D" id="4.10.240.10">
    <property type="entry name" value="Zn(2)-C6 fungal-type DNA-binding domain"/>
    <property type="match status" value="1"/>
</dbReference>
<dbReference type="Pfam" id="PF00172">
    <property type="entry name" value="Zn_clus"/>
    <property type="match status" value="1"/>
</dbReference>
<organism evidence="9 10">
    <name type="scientific">Talaromyces pinophilus</name>
    <name type="common">Penicillium pinophilum</name>
    <dbReference type="NCBI Taxonomy" id="128442"/>
    <lineage>
        <taxon>Eukaryota</taxon>
        <taxon>Fungi</taxon>
        <taxon>Dikarya</taxon>
        <taxon>Ascomycota</taxon>
        <taxon>Pezizomycotina</taxon>
        <taxon>Eurotiomycetes</taxon>
        <taxon>Eurotiomycetidae</taxon>
        <taxon>Eurotiales</taxon>
        <taxon>Trichocomaceae</taxon>
        <taxon>Talaromyces</taxon>
        <taxon>Talaromyces sect. Talaromyces</taxon>
    </lineage>
</organism>
<dbReference type="Proteomes" id="UP000053095">
    <property type="component" value="Unassembled WGS sequence"/>
</dbReference>
<name>A0A6V8HAN2_TALPI</name>
<dbReference type="PANTHER" id="PTHR47256:SF1">
    <property type="entry name" value="ZN(II)2CYS6 TRANSCRIPTION FACTOR (EUROFUNG)"/>
    <property type="match status" value="1"/>
</dbReference>
<accession>A0A6V8HAN2</accession>
<dbReference type="PROSITE" id="PS50048">
    <property type="entry name" value="ZN2_CY6_FUNGAL_2"/>
    <property type="match status" value="1"/>
</dbReference>
<sequence length="648" mass="74188">MSSSTPLIQGPSTTQGSRTAESKQKTRRNVSSACRACKARKLKCSGIPPCETCVKSNQECIIDVEGDQRRKLNLKRKVDSLENDRQSLMRLIESLRTGQQNHITDLLNYIRASSSLDEIKSFLDNHVQRPETEPTPQMREIFVELERFQQSQRRPPRMLAAGQLSDTPLVTVPAKPWTTVTDDDNFVSHLISLWLTWHYPWFRCIDPEILIKAMQSGDLQSSLCSPFLVNAILAEASFFSYSPEACAISGDIRTKGDHFYAEAKRLLDDEEGRMSIPTIQGLGIMFECACAIGKDRAGWVYTIQAVEGMRTIRRKRARLVLETGLSTADLELLIQRIELSQFNVFVSGALALQIPPQVKKPHNSRMSTNCDTDKEVFVPYPHSVRSLPAHNDCILNTLAQMGDIVWDISTFIGCEERTFTQADLIDAVEKWHARLAQCWETRSRCIDCEINFVPGILTVYMYYHTIIITMYAFLKTVPPDADDRLLEWAERARQICLSSAHKVAQLMERQQLHWGPDPAPLANAHFINISLYILMEDLRTAESHHAFMSLCQAHVHYAKRWPLHRGTVRMVQLTAQRMKDPLPHDVVAHFREFEERYWEPDSGRRFSSRYPNFAIAIRQGVDYLPDDLELDAFLEKWVNLDDDRMVDS</sequence>
<dbReference type="SMART" id="SM00066">
    <property type="entry name" value="GAL4"/>
    <property type="match status" value="1"/>
</dbReference>
<dbReference type="Pfam" id="PF04082">
    <property type="entry name" value="Fungal_trans"/>
    <property type="match status" value="1"/>
</dbReference>
<feature type="domain" description="Zn(2)-C6 fungal-type" evidence="8">
    <location>
        <begin position="33"/>
        <end position="62"/>
    </location>
</feature>
<dbReference type="SUPFAM" id="SSF57701">
    <property type="entry name" value="Zn2/Cys6 DNA-binding domain"/>
    <property type="match status" value="1"/>
</dbReference>
<evidence type="ECO:0000256" key="1">
    <source>
        <dbReference type="ARBA" id="ARBA00022723"/>
    </source>
</evidence>
<evidence type="ECO:0000256" key="2">
    <source>
        <dbReference type="ARBA" id="ARBA00023015"/>
    </source>
</evidence>
<dbReference type="GO" id="GO:0008270">
    <property type="term" value="F:zinc ion binding"/>
    <property type="evidence" value="ECO:0007669"/>
    <property type="project" value="InterPro"/>
</dbReference>
<keyword evidence="4" id="KW-0804">Transcription</keyword>
<dbReference type="CDD" id="cd12148">
    <property type="entry name" value="fungal_TF_MHR"/>
    <property type="match status" value="1"/>
</dbReference>
<evidence type="ECO:0000313" key="10">
    <source>
        <dbReference type="Proteomes" id="UP000053095"/>
    </source>
</evidence>
<dbReference type="EMBL" id="DF933818">
    <property type="protein sequence ID" value="GAM37184.1"/>
    <property type="molecule type" value="Genomic_DNA"/>
</dbReference>
<evidence type="ECO:0000313" key="9">
    <source>
        <dbReference type="EMBL" id="GAM37184.1"/>
    </source>
</evidence>
<dbReference type="GO" id="GO:0006351">
    <property type="term" value="P:DNA-templated transcription"/>
    <property type="evidence" value="ECO:0007669"/>
    <property type="project" value="InterPro"/>
</dbReference>
<keyword evidence="2" id="KW-0805">Transcription regulation</keyword>
<dbReference type="InterPro" id="IPR001138">
    <property type="entry name" value="Zn2Cys6_DnaBD"/>
</dbReference>
<dbReference type="PANTHER" id="PTHR47256">
    <property type="entry name" value="ZN(II)2CYS6 TRANSCRIPTION FACTOR (EUROFUNG)-RELATED"/>
    <property type="match status" value="1"/>
</dbReference>
<evidence type="ECO:0000256" key="7">
    <source>
        <dbReference type="SAM" id="MobiDB-lite"/>
    </source>
</evidence>
<gene>
    <name evidence="9" type="ORF">TCE0_022r06884</name>
</gene>
<evidence type="ECO:0000256" key="6">
    <source>
        <dbReference type="SAM" id="Coils"/>
    </source>
</evidence>
<evidence type="ECO:0000256" key="4">
    <source>
        <dbReference type="ARBA" id="ARBA00023163"/>
    </source>
</evidence>
<dbReference type="GO" id="GO:0003677">
    <property type="term" value="F:DNA binding"/>
    <property type="evidence" value="ECO:0007669"/>
    <property type="project" value="UniProtKB-KW"/>
</dbReference>
<keyword evidence="1" id="KW-0479">Metal-binding</keyword>
<feature type="region of interest" description="Disordered" evidence="7">
    <location>
        <begin position="1"/>
        <end position="27"/>
    </location>
</feature>
<dbReference type="AlphaFoldDB" id="A0A6V8HAN2"/>
<dbReference type="GO" id="GO:0000981">
    <property type="term" value="F:DNA-binding transcription factor activity, RNA polymerase II-specific"/>
    <property type="evidence" value="ECO:0007669"/>
    <property type="project" value="InterPro"/>
</dbReference>
<dbReference type="InterPro" id="IPR007219">
    <property type="entry name" value="XnlR_reg_dom"/>
</dbReference>
<dbReference type="InterPro" id="IPR036864">
    <property type="entry name" value="Zn2-C6_fun-type_DNA-bd_sf"/>
</dbReference>
<dbReference type="InterPro" id="IPR053187">
    <property type="entry name" value="Notoamide_regulator"/>
</dbReference>